<proteinExistence type="predicted"/>
<gene>
    <name evidence="1" type="ORF">N1032_27620</name>
</gene>
<dbReference type="EMBL" id="JANLCJ010000771">
    <property type="protein sequence ID" value="MCS5737505.1"/>
    <property type="molecule type" value="Genomic_DNA"/>
</dbReference>
<sequence length="140" mass="16477">TSINSLSVKDSLKPTVYGMGIKGEGQPAQINGKMQRPYVIWKDIIRRCYDEKSLALYPTYRECTVCDRWLNYQNFYEDIKHLHGYSEWVLNDPQHKMQIDKDIIKPGNKIYCPEYCKFVTATENSLDANSRPKTRRKQIH</sequence>
<dbReference type="RefSeq" id="WP_259543923.1">
    <property type="nucleotide sequence ID" value="NZ_JANLCJ010000771.1"/>
</dbReference>
<accession>A0ABT2HC32</accession>
<evidence type="ECO:0000313" key="2">
    <source>
        <dbReference type="Proteomes" id="UP001165586"/>
    </source>
</evidence>
<protein>
    <submittedName>
        <fullName evidence="1">Uncharacterized protein</fullName>
    </submittedName>
</protein>
<organism evidence="1 2">
    <name type="scientific">Herbiconiux daphne</name>
    <dbReference type="NCBI Taxonomy" id="2970914"/>
    <lineage>
        <taxon>Bacteria</taxon>
        <taxon>Bacillati</taxon>
        <taxon>Actinomycetota</taxon>
        <taxon>Actinomycetes</taxon>
        <taxon>Micrococcales</taxon>
        <taxon>Microbacteriaceae</taxon>
        <taxon>Herbiconiux</taxon>
    </lineage>
</organism>
<reference evidence="1" key="1">
    <citation type="submission" date="2022-08" db="EMBL/GenBank/DDBJ databases">
        <authorList>
            <person name="Deng Y."/>
            <person name="Han X.-F."/>
            <person name="Zhang Y.-Q."/>
        </authorList>
    </citation>
    <scope>NUCLEOTIDE SEQUENCE</scope>
    <source>
        <strain evidence="1">CPCC 203386</strain>
    </source>
</reference>
<comment type="caution">
    <text evidence="1">The sequence shown here is derived from an EMBL/GenBank/DDBJ whole genome shotgun (WGS) entry which is preliminary data.</text>
</comment>
<keyword evidence="2" id="KW-1185">Reference proteome</keyword>
<dbReference type="Proteomes" id="UP001165586">
    <property type="component" value="Unassembled WGS sequence"/>
</dbReference>
<name>A0ABT2HC32_9MICO</name>
<feature type="non-terminal residue" evidence="1">
    <location>
        <position position="1"/>
    </location>
</feature>
<evidence type="ECO:0000313" key="1">
    <source>
        <dbReference type="EMBL" id="MCS5737505.1"/>
    </source>
</evidence>